<proteinExistence type="predicted"/>
<keyword evidence="1" id="KW-0614">Plasmid</keyword>
<dbReference type="EMBL" id="CP025613">
    <property type="protein sequence ID" value="AUN32998.1"/>
    <property type="molecule type" value="Genomic_DNA"/>
</dbReference>
<accession>A0A2K9NIT1</accession>
<evidence type="ECO:0000313" key="2">
    <source>
        <dbReference type="Proteomes" id="UP000234752"/>
    </source>
</evidence>
<name>A0A2K9NIT1_9PROT</name>
<dbReference type="RefSeq" id="WP_102114523.1">
    <property type="nucleotide sequence ID" value="NZ_BMGN01000001.1"/>
</dbReference>
<sequence length="206" mass="22767">MCTAVRCVLAALLLLLSHPSWSCEMVEDKSQVSVYDLVARADLILLARATGSWPLRPDLAKTFTGPPQVGFKPIEVVKGTTGAPVPVTGRLDDALLTLSPVCPLPVYTRNATYLLFLRRQGDQFTTILDSRGDGTRPFQLSVGSDIPLSLIRLFVQVQRQNTQEQQRQMLEALAGQRLRPDASAGEKLEARHIMDYLRSLSTPPRN</sequence>
<dbReference type="KEGG" id="ncb:C0V82_21520"/>
<evidence type="ECO:0000313" key="1">
    <source>
        <dbReference type="EMBL" id="AUN32998.1"/>
    </source>
</evidence>
<geneLocation type="plasmid" evidence="1 2">
    <name>unnamed1</name>
</geneLocation>
<dbReference type="Proteomes" id="UP000234752">
    <property type="component" value="Plasmid unnamed1"/>
</dbReference>
<dbReference type="OrthoDB" id="9825079at2"/>
<dbReference type="AlphaFoldDB" id="A0A2K9NIT1"/>
<protein>
    <submittedName>
        <fullName evidence="1">Uncharacterized protein</fullName>
    </submittedName>
</protein>
<reference evidence="1 2" key="1">
    <citation type="submission" date="2017-12" db="EMBL/GenBank/DDBJ databases">
        <title>Genomes of bacteria within cyanobacterial aggregates.</title>
        <authorList>
            <person name="Cai H."/>
        </authorList>
    </citation>
    <scope>NUCLEOTIDE SEQUENCE [LARGE SCALE GENOMIC DNA]</scope>
    <source>
        <strain evidence="1 2">TH16</strain>
        <plasmid evidence="1 2">unnamed1</plasmid>
    </source>
</reference>
<keyword evidence="2" id="KW-1185">Reference proteome</keyword>
<gene>
    <name evidence="1" type="ORF">C0V82_21520</name>
</gene>
<organism evidence="1 2">
    <name type="scientific">Niveispirillum cyanobacteriorum</name>
    <dbReference type="NCBI Taxonomy" id="1612173"/>
    <lineage>
        <taxon>Bacteria</taxon>
        <taxon>Pseudomonadati</taxon>
        <taxon>Pseudomonadota</taxon>
        <taxon>Alphaproteobacteria</taxon>
        <taxon>Rhodospirillales</taxon>
        <taxon>Azospirillaceae</taxon>
        <taxon>Niveispirillum</taxon>
    </lineage>
</organism>